<dbReference type="InterPro" id="IPR006124">
    <property type="entry name" value="Metalloenzyme"/>
</dbReference>
<dbReference type="PIRSF" id="PIRSF006392">
    <property type="entry name" value="IPGAM_arch"/>
    <property type="match status" value="1"/>
</dbReference>
<evidence type="ECO:0000256" key="3">
    <source>
        <dbReference type="ARBA" id="ARBA00004921"/>
    </source>
</evidence>
<evidence type="ECO:0000256" key="6">
    <source>
        <dbReference type="ARBA" id="ARBA00023235"/>
    </source>
</evidence>
<dbReference type="NCBIfam" id="TIGR00306">
    <property type="entry name" value="apgM"/>
    <property type="match status" value="1"/>
</dbReference>
<dbReference type="Pfam" id="PF10143">
    <property type="entry name" value="PhosphMutase"/>
    <property type="match status" value="1"/>
</dbReference>
<dbReference type="InterPro" id="IPR004456">
    <property type="entry name" value="Pglycerate_mutase_ApgM"/>
</dbReference>
<dbReference type="EMBL" id="FMJE01000005">
    <property type="protein sequence ID" value="SCM82984.1"/>
    <property type="molecule type" value="Genomic_DNA"/>
</dbReference>
<feature type="domain" description="Metalloenzyme" evidence="7">
    <location>
        <begin position="4"/>
        <end position="401"/>
    </location>
</feature>
<dbReference type="GO" id="GO:0004619">
    <property type="term" value="F:phosphoglycerate mutase activity"/>
    <property type="evidence" value="ECO:0007669"/>
    <property type="project" value="UniProtKB-EC"/>
</dbReference>
<comment type="pathway">
    <text evidence="3">Carbohydrate degradation.</text>
</comment>
<evidence type="ECO:0000256" key="4">
    <source>
        <dbReference type="ARBA" id="ARBA00005524"/>
    </source>
</evidence>
<evidence type="ECO:0000256" key="2">
    <source>
        <dbReference type="ARBA" id="ARBA00002315"/>
    </source>
</evidence>
<dbReference type="Pfam" id="PF01676">
    <property type="entry name" value="Metalloenzyme"/>
    <property type="match status" value="1"/>
</dbReference>
<accession>A0A212LZF6</accession>
<dbReference type="PANTHER" id="PTHR31209:SF0">
    <property type="entry name" value="METALLOENZYME DOMAIN-CONTAINING PROTEIN"/>
    <property type="match status" value="1"/>
</dbReference>
<evidence type="ECO:0000256" key="5">
    <source>
        <dbReference type="ARBA" id="ARBA00023152"/>
    </source>
</evidence>
<evidence type="ECO:0000259" key="7">
    <source>
        <dbReference type="Pfam" id="PF01676"/>
    </source>
</evidence>
<reference evidence="8" key="1">
    <citation type="submission" date="2016-08" db="EMBL/GenBank/DDBJ databases">
        <authorList>
            <person name="Seilhamer J.J."/>
        </authorList>
    </citation>
    <scope>NUCLEOTIDE SEQUENCE</scope>
    <source>
        <strain evidence="8">86</strain>
    </source>
</reference>
<dbReference type="RefSeq" id="WP_288185532.1">
    <property type="nucleotide sequence ID" value="NZ_LT608335.1"/>
</dbReference>
<comment type="catalytic activity">
    <reaction evidence="1">
        <text>(2R)-2-phosphoglycerate = (2R)-3-phosphoglycerate</text>
        <dbReference type="Rhea" id="RHEA:15901"/>
        <dbReference type="ChEBI" id="CHEBI:58272"/>
        <dbReference type="ChEBI" id="CHEBI:58289"/>
        <dbReference type="EC" id="5.4.2.12"/>
    </reaction>
</comment>
<dbReference type="GO" id="GO:0006096">
    <property type="term" value="P:glycolytic process"/>
    <property type="evidence" value="ECO:0007669"/>
    <property type="project" value="UniProtKB-KW"/>
</dbReference>
<dbReference type="InterPro" id="IPR042253">
    <property type="entry name" value="Pglycerate_mutase_ApgM_sf"/>
</dbReference>
<dbReference type="SUPFAM" id="SSF53649">
    <property type="entry name" value="Alkaline phosphatase-like"/>
    <property type="match status" value="1"/>
</dbReference>
<keyword evidence="5" id="KW-0324">Glycolysis</keyword>
<dbReference type="PANTHER" id="PTHR31209">
    <property type="entry name" value="COFACTOR-INDEPENDENT PHOSPHOGLYCERATE MUTASE"/>
    <property type="match status" value="1"/>
</dbReference>
<organism evidence="8">
    <name type="scientific">uncultured Sporomusa sp</name>
    <dbReference type="NCBI Taxonomy" id="307249"/>
    <lineage>
        <taxon>Bacteria</taxon>
        <taxon>Bacillati</taxon>
        <taxon>Bacillota</taxon>
        <taxon>Negativicutes</taxon>
        <taxon>Selenomonadales</taxon>
        <taxon>Sporomusaceae</taxon>
        <taxon>Sporomusa</taxon>
        <taxon>environmental samples</taxon>
    </lineage>
</organism>
<dbReference type="HAMAP" id="MF_01402_A">
    <property type="entry name" value="ApgM_A"/>
    <property type="match status" value="1"/>
</dbReference>
<dbReference type="Gene3D" id="3.40.720.10">
    <property type="entry name" value="Alkaline Phosphatase, subunit A"/>
    <property type="match status" value="1"/>
</dbReference>
<dbReference type="EC" id="5.4.2.12" evidence="8"/>
<evidence type="ECO:0000313" key="8">
    <source>
        <dbReference type="EMBL" id="SCM82984.1"/>
    </source>
</evidence>
<dbReference type="AlphaFoldDB" id="A0A212LZF6"/>
<name>A0A212LZF6_9FIRM</name>
<protein>
    <submittedName>
        <fullName evidence="8">2,3-bisphosphoglycerate-independent phosphoglycerate mutase</fullName>
        <ecNumber evidence="8">5.4.2.12</ecNumber>
    </submittedName>
</protein>
<evidence type="ECO:0000256" key="1">
    <source>
        <dbReference type="ARBA" id="ARBA00000370"/>
    </source>
</evidence>
<dbReference type="InterPro" id="IPR017850">
    <property type="entry name" value="Alkaline_phosphatase_core_sf"/>
</dbReference>
<keyword evidence="6 8" id="KW-0413">Isomerase</keyword>
<dbReference type="NCBIfam" id="NF003104">
    <property type="entry name" value="PRK04024.1"/>
    <property type="match status" value="1"/>
</dbReference>
<proteinExistence type="inferred from homology"/>
<sequence>MKRKAILVSIDGLGDRPIHELGELTPLEAAATPTLDRIASEGLTGLVDPYAPGIPCGTDVGHLCMLGYDPNKVYSGRGPIEALGAGLEIFPGDVAFRCNFATVDQEGKVSDRRAGRIRDGVAELARLLDNISLNEDIIANFAPATDHRAVLVLRGKGLSPQVSDSDPGGNNEGMAIQKVQPLDKTAAAARTAQALEQYLAIAREVLGKHPLNRQRIMSGQLPANAILTRGAGIVTYCTPLRERFKGLRCAAVSGEATVQAIAKMAGMQNYTHPGITGSYDFNGKLKAAAVLELLEDNDLVLVHIKATDLAGHDGRWNQKKSIIEQIDTMVGQIKANIPPDTLIAITADHSTPCAVKEHSGDPVPAVIWGKGVRADKQVTYGETSCSHGGLGRITGNDYFHILIDLMGFSQKFGA</sequence>
<dbReference type="GO" id="GO:0046872">
    <property type="term" value="F:metal ion binding"/>
    <property type="evidence" value="ECO:0007669"/>
    <property type="project" value="InterPro"/>
</dbReference>
<dbReference type="CDD" id="cd16011">
    <property type="entry name" value="iPGM_like"/>
    <property type="match status" value="1"/>
</dbReference>
<gene>
    <name evidence="8" type="primary">apgM</name>
    <name evidence="8" type="ORF">KL86SPO_50756</name>
</gene>
<dbReference type="InterPro" id="IPR023665">
    <property type="entry name" value="ApgAM_prokaryotes"/>
</dbReference>
<dbReference type="Gene3D" id="3.30.70.2130">
    <property type="entry name" value="Metalloenzyme domain"/>
    <property type="match status" value="1"/>
</dbReference>
<comment type="similarity">
    <text evidence="4">Belongs to the BPG-independent phosphoglycerate mutase family. A-PGAM subfamily.</text>
</comment>
<comment type="function">
    <text evidence="2">Catalyzes the interconversion of 2-phosphoglycerate and 3-phosphoglycerate.</text>
</comment>